<protein>
    <recommendedName>
        <fullName evidence="3">Murein L,D-transpeptidase catalytic domain family protein</fullName>
    </recommendedName>
</protein>
<dbReference type="PATRIC" id="fig|1229276.3.peg.4028"/>
<accession>A0A0B8T4Y7</accession>
<evidence type="ECO:0008006" key="3">
    <source>
        <dbReference type="Google" id="ProtNLM"/>
    </source>
</evidence>
<dbReference type="Proteomes" id="UP000031802">
    <property type="component" value="Unassembled WGS sequence"/>
</dbReference>
<dbReference type="PANTHER" id="PTHR38477">
    <property type="entry name" value="HYPOTHETICAL EXPORTED PROTEIN"/>
    <property type="match status" value="1"/>
</dbReference>
<name>A0A0B8T4Y7_9SPHI</name>
<dbReference type="EMBL" id="JJMU01000072">
    <property type="protein sequence ID" value="KGE12399.1"/>
    <property type="molecule type" value="Genomic_DNA"/>
</dbReference>
<dbReference type="Pfam" id="PF13645">
    <property type="entry name" value="YkuD_2"/>
    <property type="match status" value="1"/>
</dbReference>
<evidence type="ECO:0000313" key="1">
    <source>
        <dbReference type="EMBL" id="KGE12399.1"/>
    </source>
</evidence>
<dbReference type="AlphaFoldDB" id="A0A0B8T4Y7"/>
<dbReference type="STRING" id="1229276.DI53_3888"/>
<dbReference type="InterPro" id="IPR032676">
    <property type="entry name" value="YkuD_2"/>
</dbReference>
<comment type="caution">
    <text evidence="1">The sequence shown here is derived from an EMBL/GenBank/DDBJ whole genome shotgun (WGS) entry which is preliminary data.</text>
</comment>
<sequence length="265" mass="29595">MHVNQRYVCMRSLFFVMLTGLFVSYIPATLSEDFKPNSIKTISEKPEESKSISQLLYDKMNLAQVLKFEAFDQALQGYNILHPRKTNILTVIDFTLPSTDKRMVVLDMEKEKVLFHTIVSHGKNSGEKYAKSFSNKHGSYQSSLGFYETQNTYQGGNGYSLVLNGLERGINDQAKARAVVIHGADYCSESVIKSTGRLGRSYGCPALPRALTKPIINAIKDGSLLYIYAENKEYMAATKVLTPVAKGGMLAQHDEVKTVDSDRLN</sequence>
<reference evidence="2" key="1">
    <citation type="submission" date="2014-04" db="EMBL/GenBank/DDBJ databases">
        <title>Whole-Genome optical mapping and complete genome sequence of Sphingobacterium deserti sp. nov., a new spaces isolated from desert in the west of China.</title>
        <authorList>
            <person name="Teng C."/>
            <person name="Zhou Z."/>
            <person name="Li X."/>
            <person name="Chen M."/>
            <person name="Lin M."/>
            <person name="Wang L."/>
            <person name="Su S."/>
            <person name="Zhang C."/>
            <person name="Zhang W."/>
        </authorList>
    </citation>
    <scope>NUCLEOTIDE SEQUENCE [LARGE SCALE GENOMIC DNA]</scope>
    <source>
        <strain evidence="2">ACCC05744</strain>
    </source>
</reference>
<gene>
    <name evidence="1" type="ORF">DI53_3888</name>
</gene>
<dbReference type="PANTHER" id="PTHR38477:SF1">
    <property type="entry name" value="MUREIN L,D-TRANSPEPTIDASE CATALYTIC DOMAIN FAMILY PROTEIN"/>
    <property type="match status" value="1"/>
</dbReference>
<proteinExistence type="predicted"/>
<organism evidence="1 2">
    <name type="scientific">Sphingobacterium deserti</name>
    <dbReference type="NCBI Taxonomy" id="1229276"/>
    <lineage>
        <taxon>Bacteria</taxon>
        <taxon>Pseudomonadati</taxon>
        <taxon>Bacteroidota</taxon>
        <taxon>Sphingobacteriia</taxon>
        <taxon>Sphingobacteriales</taxon>
        <taxon>Sphingobacteriaceae</taxon>
        <taxon>Sphingobacterium</taxon>
    </lineage>
</organism>
<reference evidence="1 2" key="2">
    <citation type="journal article" date="2015" name="PLoS ONE">
        <title>Whole-Genome Optical Mapping and Finished Genome Sequence of Sphingobacterium deserti sp. nov., a New Species Isolated from the Western Desert of China.</title>
        <authorList>
            <person name="Teng C."/>
            <person name="Zhou Z."/>
            <person name="Molnar I."/>
            <person name="Li X."/>
            <person name="Tang R."/>
            <person name="Chen M."/>
            <person name="Wang L."/>
            <person name="Su S."/>
            <person name="Zhang W."/>
            <person name="Lin M."/>
        </authorList>
    </citation>
    <scope>NUCLEOTIDE SEQUENCE [LARGE SCALE GENOMIC DNA]</scope>
    <source>
        <strain evidence="2">ACCC05744</strain>
    </source>
</reference>
<keyword evidence="2" id="KW-1185">Reference proteome</keyword>
<dbReference type="eggNOG" id="COG1376">
    <property type="taxonomic scope" value="Bacteria"/>
</dbReference>
<evidence type="ECO:0000313" key="2">
    <source>
        <dbReference type="Proteomes" id="UP000031802"/>
    </source>
</evidence>